<protein>
    <submittedName>
        <fullName evidence="10">Uncharacterized membrane protein YcaP (DUF421 family)</fullName>
    </submittedName>
</protein>
<evidence type="ECO:0000313" key="11">
    <source>
        <dbReference type="Proteomes" id="UP001232245"/>
    </source>
</evidence>
<evidence type="ECO:0000256" key="5">
    <source>
        <dbReference type="ARBA" id="ARBA00022989"/>
    </source>
</evidence>
<keyword evidence="3" id="KW-1003">Cell membrane</keyword>
<organism evidence="10 11">
    <name type="scientific">Metabacillus niabensis</name>
    <dbReference type="NCBI Taxonomy" id="324854"/>
    <lineage>
        <taxon>Bacteria</taxon>
        <taxon>Bacillati</taxon>
        <taxon>Bacillota</taxon>
        <taxon>Bacilli</taxon>
        <taxon>Bacillales</taxon>
        <taxon>Bacillaceae</taxon>
        <taxon>Metabacillus</taxon>
    </lineage>
</organism>
<proteinExistence type="inferred from homology"/>
<keyword evidence="11" id="KW-1185">Reference proteome</keyword>
<dbReference type="PANTHER" id="PTHR34582">
    <property type="entry name" value="UPF0702 TRANSMEMBRANE PROTEIN YCAP"/>
    <property type="match status" value="1"/>
</dbReference>
<comment type="similarity">
    <text evidence="2">Belongs to the UPF0702 family.</text>
</comment>
<feature type="domain" description="YetF C-terminal" evidence="8">
    <location>
        <begin position="84"/>
        <end position="218"/>
    </location>
</feature>
<dbReference type="Proteomes" id="UP001232245">
    <property type="component" value="Unassembled WGS sequence"/>
</dbReference>
<comment type="subcellular location">
    <subcellularLocation>
        <location evidence="1">Cell membrane</location>
        <topology evidence="1">Multi-pass membrane protein</topology>
    </subcellularLocation>
</comment>
<dbReference type="InterPro" id="IPR007353">
    <property type="entry name" value="DUF421"/>
</dbReference>
<comment type="caution">
    <text evidence="10">The sequence shown here is derived from an EMBL/GenBank/DDBJ whole genome shotgun (WGS) entry which is preliminary data.</text>
</comment>
<evidence type="ECO:0000256" key="1">
    <source>
        <dbReference type="ARBA" id="ARBA00004651"/>
    </source>
</evidence>
<keyword evidence="5 7" id="KW-1133">Transmembrane helix</keyword>
<dbReference type="Pfam" id="PF20730">
    <property type="entry name" value="YetF_N"/>
    <property type="match status" value="1"/>
</dbReference>
<feature type="transmembrane region" description="Helical" evidence="7">
    <location>
        <begin position="62"/>
        <end position="82"/>
    </location>
</feature>
<dbReference type="PANTHER" id="PTHR34582:SF5">
    <property type="entry name" value="UPF0702 TRANSMEMBRANE PROTEIN YETF"/>
    <property type="match status" value="1"/>
</dbReference>
<sequence length="233" mass="26666">MSDMNHYASVTIELISGLVILFIITKILGKTQFSQITPFDFISALVLGELVGNAIYDHNTKLREIVFAAIIWGLLIYLIEFITQKFTKARRLLEGETSIVINKGKINYHVLKKSRMDINQLQSLLRQQGYFSIKEVEYAILETNGLVSVLPKAEFDTPKVGDFGLPLKPVHITVTLILDGEIVYNNLKKYGLKEKWLMDELAKQGISDYKNVLYAEWKENEDVYAIEYDHKTS</sequence>
<feature type="transmembrane region" description="Helical" evidence="7">
    <location>
        <begin position="6"/>
        <end position="24"/>
    </location>
</feature>
<dbReference type="Pfam" id="PF04239">
    <property type="entry name" value="DUF421"/>
    <property type="match status" value="1"/>
</dbReference>
<dbReference type="Gene3D" id="3.30.240.20">
    <property type="entry name" value="bsu07140 like domains"/>
    <property type="match status" value="2"/>
</dbReference>
<dbReference type="InterPro" id="IPR023090">
    <property type="entry name" value="UPF0702_alpha/beta_dom_sf"/>
</dbReference>
<name>A0ABT9YXF4_9BACI</name>
<evidence type="ECO:0000256" key="3">
    <source>
        <dbReference type="ARBA" id="ARBA00022475"/>
    </source>
</evidence>
<keyword evidence="4 7" id="KW-0812">Transmembrane</keyword>
<reference evidence="10 11" key="1">
    <citation type="submission" date="2023-07" db="EMBL/GenBank/DDBJ databases">
        <title>Genomic Encyclopedia of Type Strains, Phase IV (KMG-IV): sequencing the most valuable type-strain genomes for metagenomic binning, comparative biology and taxonomic classification.</title>
        <authorList>
            <person name="Goeker M."/>
        </authorList>
    </citation>
    <scope>NUCLEOTIDE SEQUENCE [LARGE SCALE GENOMIC DNA]</scope>
    <source>
        <strain evidence="10 11">DSM 17723</strain>
    </source>
</reference>
<feature type="domain" description="YetF-like N-terminal transmembrane" evidence="9">
    <location>
        <begin position="7"/>
        <end position="82"/>
    </location>
</feature>
<evidence type="ECO:0000259" key="8">
    <source>
        <dbReference type="Pfam" id="PF04239"/>
    </source>
</evidence>
<dbReference type="InterPro" id="IPR048454">
    <property type="entry name" value="YetF_N"/>
</dbReference>
<evidence type="ECO:0000256" key="2">
    <source>
        <dbReference type="ARBA" id="ARBA00006448"/>
    </source>
</evidence>
<evidence type="ECO:0000256" key="4">
    <source>
        <dbReference type="ARBA" id="ARBA00022692"/>
    </source>
</evidence>
<dbReference type="EMBL" id="JAUSTZ010000001">
    <property type="protein sequence ID" value="MDQ0224013.1"/>
    <property type="molecule type" value="Genomic_DNA"/>
</dbReference>
<evidence type="ECO:0000256" key="6">
    <source>
        <dbReference type="ARBA" id="ARBA00023136"/>
    </source>
</evidence>
<keyword evidence="6 7" id="KW-0472">Membrane</keyword>
<evidence type="ECO:0000256" key="7">
    <source>
        <dbReference type="SAM" id="Phobius"/>
    </source>
</evidence>
<accession>A0ABT9YXF4</accession>
<evidence type="ECO:0000259" key="9">
    <source>
        <dbReference type="Pfam" id="PF20730"/>
    </source>
</evidence>
<evidence type="ECO:0000313" key="10">
    <source>
        <dbReference type="EMBL" id="MDQ0224013.1"/>
    </source>
</evidence>
<gene>
    <name evidence="10" type="ORF">J2S02_000335</name>
</gene>